<dbReference type="Proteomes" id="UP000467214">
    <property type="component" value="Unassembled WGS sequence"/>
</dbReference>
<name>A0A845BV26_9NEIS</name>
<sequence>MQTTKTITLDTPIKRGDDTITAVEVRKPASGELRGCNLTDLLQMDVVALTKVLPRITLPGLTESEVSKMDPADMLQMGTEVSGFLLPSRMKPADFQPE</sequence>
<protein>
    <submittedName>
        <fullName evidence="1">Phage tail assembly protein</fullName>
    </submittedName>
</protein>
<dbReference type="Pfam" id="PF10109">
    <property type="entry name" value="Phage_TAC_7"/>
    <property type="match status" value="1"/>
</dbReference>
<keyword evidence="2" id="KW-1185">Reference proteome</keyword>
<comment type="caution">
    <text evidence="1">The sequence shown here is derived from an EMBL/GenBank/DDBJ whole genome shotgun (WGS) entry which is preliminary data.</text>
</comment>
<evidence type="ECO:0000313" key="1">
    <source>
        <dbReference type="EMBL" id="MXR38006.1"/>
    </source>
</evidence>
<organism evidence="1 2">
    <name type="scientific">Craterilacuibacter sinensis</name>
    <dbReference type="NCBI Taxonomy" id="2686017"/>
    <lineage>
        <taxon>Bacteria</taxon>
        <taxon>Pseudomonadati</taxon>
        <taxon>Pseudomonadota</taxon>
        <taxon>Betaproteobacteria</taxon>
        <taxon>Neisseriales</taxon>
        <taxon>Neisseriaceae</taxon>
        <taxon>Craterilacuibacter</taxon>
    </lineage>
</organism>
<proteinExistence type="predicted"/>
<evidence type="ECO:0000313" key="2">
    <source>
        <dbReference type="Proteomes" id="UP000467214"/>
    </source>
</evidence>
<dbReference type="InterPro" id="IPR019289">
    <property type="entry name" value="Phage_tail_E/E"/>
</dbReference>
<dbReference type="EMBL" id="WSSB01000014">
    <property type="protein sequence ID" value="MXR38006.1"/>
    <property type="molecule type" value="Genomic_DNA"/>
</dbReference>
<dbReference type="RefSeq" id="WP_160797868.1">
    <property type="nucleotide sequence ID" value="NZ_WSSB01000014.1"/>
</dbReference>
<reference evidence="1 2" key="1">
    <citation type="submission" date="2019-12" db="EMBL/GenBank/DDBJ databases">
        <title>Neisseriaceae gen. nov. sp. Genome sequencing and assembly.</title>
        <authorList>
            <person name="Liu Z."/>
            <person name="Li A."/>
        </authorList>
    </citation>
    <scope>NUCLEOTIDE SEQUENCE [LARGE SCALE GENOMIC DNA]</scope>
    <source>
        <strain evidence="1 2">B2N2-7</strain>
    </source>
</reference>
<gene>
    <name evidence="1" type="ORF">GQF02_13585</name>
</gene>
<accession>A0A845BV26</accession>
<dbReference type="AlphaFoldDB" id="A0A845BV26"/>